<gene>
    <name evidence="3" type="ORF">GCM10017576_26320</name>
</gene>
<organism evidence="3 4">
    <name type="scientific">Microbacterium barkeri</name>
    <dbReference type="NCBI Taxonomy" id="33917"/>
    <lineage>
        <taxon>Bacteria</taxon>
        <taxon>Bacillati</taxon>
        <taxon>Actinomycetota</taxon>
        <taxon>Actinomycetes</taxon>
        <taxon>Micrococcales</taxon>
        <taxon>Microbacteriaceae</taxon>
        <taxon>Microbacterium</taxon>
    </lineage>
</organism>
<reference evidence="3" key="1">
    <citation type="journal article" date="2014" name="Int. J. Syst. Evol. Microbiol.">
        <title>Complete genome sequence of Corynebacterium casei LMG S-19264T (=DSM 44701T), isolated from a smear-ripened cheese.</title>
        <authorList>
            <consortium name="US DOE Joint Genome Institute (JGI-PGF)"/>
            <person name="Walter F."/>
            <person name="Albersmeier A."/>
            <person name="Kalinowski J."/>
            <person name="Ruckert C."/>
        </authorList>
    </citation>
    <scope>NUCLEOTIDE SEQUENCE</scope>
    <source>
        <strain evidence="3">VKM Ac-1020</strain>
    </source>
</reference>
<sequence length="222" mass="22863">MMRIRAGIALTGVLALAMAGCASEGDPADTAEPTSASPSESASPSQTPSTPPPTPTTPGQDAEDPADPATWEIEDGELGPIELGDDFDEVVASLPGDWVNDDSCAWVAYWSAPDGTYLVSFQRDAEGAGPVIAATVESLSDRSGIGPRTEDGLGVGATREDVLAVHPDAVEVDSPIEGISFLRIDDDDASDGSVFFQYADGQDGATRVAVTTLETPAYEACA</sequence>
<dbReference type="RefSeq" id="WP_271174197.1">
    <property type="nucleotide sequence ID" value="NZ_BSEJ01000014.1"/>
</dbReference>
<keyword evidence="2" id="KW-0732">Signal</keyword>
<evidence type="ECO:0000256" key="1">
    <source>
        <dbReference type="SAM" id="MobiDB-lite"/>
    </source>
</evidence>
<evidence type="ECO:0008006" key="5">
    <source>
        <dbReference type="Google" id="ProtNLM"/>
    </source>
</evidence>
<dbReference type="PROSITE" id="PS51257">
    <property type="entry name" value="PROKAR_LIPOPROTEIN"/>
    <property type="match status" value="1"/>
</dbReference>
<feature type="signal peptide" evidence="2">
    <location>
        <begin position="1"/>
        <end position="24"/>
    </location>
</feature>
<protein>
    <recommendedName>
        <fullName evidence="5">Lipoprotein</fullName>
    </recommendedName>
</protein>
<proteinExistence type="predicted"/>
<keyword evidence="4" id="KW-1185">Reference proteome</keyword>
<dbReference type="AlphaFoldDB" id="A0A9W6LXI2"/>
<dbReference type="Proteomes" id="UP001142462">
    <property type="component" value="Unassembled WGS sequence"/>
</dbReference>
<reference evidence="3" key="2">
    <citation type="submission" date="2023-01" db="EMBL/GenBank/DDBJ databases">
        <authorList>
            <person name="Sun Q."/>
            <person name="Evtushenko L."/>
        </authorList>
    </citation>
    <scope>NUCLEOTIDE SEQUENCE</scope>
    <source>
        <strain evidence="3">VKM Ac-1020</strain>
    </source>
</reference>
<feature type="chain" id="PRO_5040773719" description="Lipoprotein" evidence="2">
    <location>
        <begin position="25"/>
        <end position="222"/>
    </location>
</feature>
<feature type="compositionally biased region" description="Low complexity" evidence="1">
    <location>
        <begin position="30"/>
        <end position="48"/>
    </location>
</feature>
<evidence type="ECO:0000313" key="4">
    <source>
        <dbReference type="Proteomes" id="UP001142462"/>
    </source>
</evidence>
<feature type="region of interest" description="Disordered" evidence="1">
    <location>
        <begin position="23"/>
        <end position="72"/>
    </location>
</feature>
<accession>A0A9W6LXI2</accession>
<feature type="compositionally biased region" description="Acidic residues" evidence="1">
    <location>
        <begin position="61"/>
        <end position="72"/>
    </location>
</feature>
<evidence type="ECO:0000256" key="2">
    <source>
        <dbReference type="SAM" id="SignalP"/>
    </source>
</evidence>
<dbReference type="EMBL" id="BSEJ01000014">
    <property type="protein sequence ID" value="GLJ62501.1"/>
    <property type="molecule type" value="Genomic_DNA"/>
</dbReference>
<comment type="caution">
    <text evidence="3">The sequence shown here is derived from an EMBL/GenBank/DDBJ whole genome shotgun (WGS) entry which is preliminary data.</text>
</comment>
<evidence type="ECO:0000313" key="3">
    <source>
        <dbReference type="EMBL" id="GLJ62501.1"/>
    </source>
</evidence>
<name>A0A9W6LXI2_9MICO</name>